<dbReference type="AlphaFoldDB" id="A0AAW2CQT3"/>
<reference evidence="1 2" key="1">
    <citation type="submission" date="2024-01" db="EMBL/GenBank/DDBJ databases">
        <title>A telomere-to-telomere, gap-free genome of sweet tea (Lithocarpus litseifolius).</title>
        <authorList>
            <person name="Zhou J."/>
        </authorList>
    </citation>
    <scope>NUCLEOTIDE SEQUENCE [LARGE SCALE GENOMIC DNA]</scope>
    <source>
        <strain evidence="1">Zhou-2022a</strain>
        <tissue evidence="1">Leaf</tissue>
    </source>
</reference>
<dbReference type="EMBL" id="JAZDWU010000005">
    <property type="protein sequence ID" value="KAL0000447.1"/>
    <property type="molecule type" value="Genomic_DNA"/>
</dbReference>
<dbReference type="Proteomes" id="UP001459277">
    <property type="component" value="Unassembled WGS sequence"/>
</dbReference>
<proteinExistence type="predicted"/>
<evidence type="ECO:0000313" key="1">
    <source>
        <dbReference type="EMBL" id="KAL0000447.1"/>
    </source>
</evidence>
<gene>
    <name evidence="1" type="ORF">SO802_014228</name>
</gene>
<protein>
    <submittedName>
        <fullName evidence="1">Uncharacterized protein</fullName>
    </submittedName>
</protein>
<organism evidence="1 2">
    <name type="scientific">Lithocarpus litseifolius</name>
    <dbReference type="NCBI Taxonomy" id="425828"/>
    <lineage>
        <taxon>Eukaryota</taxon>
        <taxon>Viridiplantae</taxon>
        <taxon>Streptophyta</taxon>
        <taxon>Embryophyta</taxon>
        <taxon>Tracheophyta</taxon>
        <taxon>Spermatophyta</taxon>
        <taxon>Magnoliopsida</taxon>
        <taxon>eudicotyledons</taxon>
        <taxon>Gunneridae</taxon>
        <taxon>Pentapetalae</taxon>
        <taxon>rosids</taxon>
        <taxon>fabids</taxon>
        <taxon>Fagales</taxon>
        <taxon>Fagaceae</taxon>
        <taxon>Lithocarpus</taxon>
    </lineage>
</organism>
<evidence type="ECO:0000313" key="2">
    <source>
        <dbReference type="Proteomes" id="UP001459277"/>
    </source>
</evidence>
<name>A0AAW2CQT3_9ROSI</name>
<comment type="caution">
    <text evidence="1">The sequence shown here is derived from an EMBL/GenBank/DDBJ whole genome shotgun (WGS) entry which is preliminary data.</text>
</comment>
<accession>A0AAW2CQT3</accession>
<sequence>MGYSHLLSFEASLASFRAAYDVLRDVDIAYCHESDIALHRRSNSNIAFFPLMAILEGGVRFPVDLIIGTLWFYGLCPDQLPPNFYRVVSCSFSQAFLVDSPLLSYIDVRHANFLPPSLTVGEARDLGPRYTTAEDLAPVRDESAERVSQSRKAHIPVEEPDAPVQVAKPVAAVPVHSLEAEANSGEEMKLAEDVEREKALKDMAADTAKEKGKTADATEKRAQVAIKARLFIL</sequence>
<keyword evidence="2" id="KW-1185">Reference proteome</keyword>